<keyword evidence="5 7" id="KW-0472">Membrane</keyword>
<evidence type="ECO:0000256" key="4">
    <source>
        <dbReference type="ARBA" id="ARBA00022989"/>
    </source>
</evidence>
<keyword evidence="10" id="KW-1185">Reference proteome</keyword>
<evidence type="ECO:0000259" key="8">
    <source>
        <dbReference type="PROSITE" id="PS50156"/>
    </source>
</evidence>
<feature type="transmembrane region" description="Helical" evidence="7">
    <location>
        <begin position="272"/>
        <end position="297"/>
    </location>
</feature>
<feature type="transmembrane region" description="Helical" evidence="7">
    <location>
        <begin position="203"/>
        <end position="222"/>
    </location>
</feature>
<dbReference type="Gene3D" id="1.20.1640.10">
    <property type="entry name" value="Multidrug efflux transporter AcrB transmembrane domain"/>
    <property type="match status" value="2"/>
</dbReference>
<dbReference type="InterPro" id="IPR050545">
    <property type="entry name" value="Mycobact_MmpL"/>
</dbReference>
<evidence type="ECO:0000256" key="5">
    <source>
        <dbReference type="ARBA" id="ARBA00023136"/>
    </source>
</evidence>
<comment type="subcellular location">
    <subcellularLocation>
        <location evidence="1">Cell membrane</location>
        <topology evidence="1">Multi-pass membrane protein</topology>
    </subcellularLocation>
</comment>
<sequence length="714" mass="74229">MNRLTRRIGDASARRPWVTIAAWLAALALVLPLAGLAGGQFVDDFTAPGSQSEEAMDLLEERFPEASGGTAMAVFAAPEGERVQRHRPAIEAAVDRIAGVKGVAATTDPFRAGTVSRDGRIGYAEVTFAVPTMEVSPEQIEALDEAISAVRDDGVAAELGGDAVFITAETPTSGTEAAGLLAALVILVIAFGTLAAALVPIALALVTVAAGLGGITLLGHAMDISTAAPTIGAMIGLGVGIDYALFIVARYRENHAAGQERSTALSNAMGSSGAAILFAGGTVIVAMTALALTGLGFLTSIGLATSLIVLLAVATALTLLPALLTLLGDRVLKGRRSRKRPVKRPEETAWWRFAHRVSGRPWPYLLVATAALLALAAPALRMETSFPDAGNDATTTTHRRAYDLLAEGFGPGFNAPLLIVADLSAPGVDTAGIPELSRSLAADPGIASVGEPRVSAAKDTVVIPALPTTAPADAATSDTLVRIRDEVPGNVAVSGLTAMTDDLTRQLSDTLPVFIAAILVVSFLLLMLVFRSVAVPLKAAVMNLLSIGGAYGVVVAVFQWGWLGGLFGLDQTLPIASPLPTIFFAVLFGLSMDYEVFLLSRIREEYDATGDAKESVARGMAVTGRVVTSAALIMAVVFLSFVFNPNPLVKMMGLGLATAVVLDATIVRMVLVPASMALLGRAAWWLPRIGARRTGSPARPEQADPAERERLGTR</sequence>
<evidence type="ECO:0000256" key="7">
    <source>
        <dbReference type="SAM" id="Phobius"/>
    </source>
</evidence>
<feature type="region of interest" description="Disordered" evidence="6">
    <location>
        <begin position="693"/>
        <end position="714"/>
    </location>
</feature>
<evidence type="ECO:0000313" key="10">
    <source>
        <dbReference type="Proteomes" id="UP000481583"/>
    </source>
</evidence>
<dbReference type="GO" id="GO:0005886">
    <property type="term" value="C:plasma membrane"/>
    <property type="evidence" value="ECO:0007669"/>
    <property type="project" value="UniProtKB-SubCell"/>
</dbReference>
<dbReference type="RefSeq" id="WP_165240211.1">
    <property type="nucleotide sequence ID" value="NZ_JAAKZV010000116.1"/>
</dbReference>
<feature type="transmembrane region" description="Helical" evidence="7">
    <location>
        <begin position="622"/>
        <end position="643"/>
    </location>
</feature>
<reference evidence="9 10" key="1">
    <citation type="submission" date="2020-02" db="EMBL/GenBank/DDBJ databases">
        <title>Whole-genome analyses of novel actinobacteria.</title>
        <authorList>
            <person name="Sahin N."/>
        </authorList>
    </citation>
    <scope>NUCLEOTIDE SEQUENCE [LARGE SCALE GENOMIC DNA]</scope>
    <source>
        <strain evidence="9 10">A7024</strain>
    </source>
</reference>
<feature type="compositionally biased region" description="Basic and acidic residues" evidence="6">
    <location>
        <begin position="701"/>
        <end position="714"/>
    </location>
</feature>
<accession>A0A6G4U3U4</accession>
<dbReference type="AlphaFoldDB" id="A0A6G4U3U4"/>
<feature type="transmembrane region" description="Helical" evidence="7">
    <location>
        <begin position="511"/>
        <end position="530"/>
    </location>
</feature>
<feature type="transmembrane region" description="Helical" evidence="7">
    <location>
        <begin position="303"/>
        <end position="328"/>
    </location>
</feature>
<dbReference type="InterPro" id="IPR004869">
    <property type="entry name" value="MMPL_dom"/>
</dbReference>
<evidence type="ECO:0000256" key="3">
    <source>
        <dbReference type="ARBA" id="ARBA00022692"/>
    </source>
</evidence>
<dbReference type="Pfam" id="PF03176">
    <property type="entry name" value="MMPL"/>
    <property type="match status" value="2"/>
</dbReference>
<evidence type="ECO:0000256" key="6">
    <source>
        <dbReference type="SAM" id="MobiDB-lite"/>
    </source>
</evidence>
<feature type="transmembrane region" description="Helical" evidence="7">
    <location>
        <begin position="655"/>
        <end position="679"/>
    </location>
</feature>
<dbReference type="PANTHER" id="PTHR33406:SF13">
    <property type="entry name" value="MEMBRANE PROTEIN YDFJ"/>
    <property type="match status" value="1"/>
</dbReference>
<dbReference type="InterPro" id="IPR000731">
    <property type="entry name" value="SSD"/>
</dbReference>
<evidence type="ECO:0000256" key="2">
    <source>
        <dbReference type="ARBA" id="ARBA00022475"/>
    </source>
</evidence>
<feature type="domain" description="SSD" evidence="8">
    <location>
        <begin position="511"/>
        <end position="663"/>
    </location>
</feature>
<comment type="caution">
    <text evidence="9">The sequence shown here is derived from an EMBL/GenBank/DDBJ whole genome shotgun (WGS) entry which is preliminary data.</text>
</comment>
<gene>
    <name evidence="9" type="ORF">G5C51_23730</name>
</gene>
<feature type="transmembrane region" description="Helical" evidence="7">
    <location>
        <begin position="542"/>
        <end position="562"/>
    </location>
</feature>
<feature type="domain" description="SSD" evidence="8">
    <location>
        <begin position="197"/>
        <end position="326"/>
    </location>
</feature>
<dbReference type="EMBL" id="JAAKZV010000116">
    <property type="protein sequence ID" value="NGN66905.1"/>
    <property type="molecule type" value="Genomic_DNA"/>
</dbReference>
<dbReference type="SUPFAM" id="SSF82866">
    <property type="entry name" value="Multidrug efflux transporter AcrB transmembrane domain"/>
    <property type="match status" value="2"/>
</dbReference>
<proteinExistence type="predicted"/>
<feature type="transmembrane region" description="Helical" evidence="7">
    <location>
        <begin position="228"/>
        <end position="251"/>
    </location>
</feature>
<feature type="transmembrane region" description="Helical" evidence="7">
    <location>
        <begin position="362"/>
        <end position="380"/>
    </location>
</feature>
<feature type="transmembrane region" description="Helical" evidence="7">
    <location>
        <begin position="177"/>
        <end position="196"/>
    </location>
</feature>
<evidence type="ECO:0000313" key="9">
    <source>
        <dbReference type="EMBL" id="NGN66905.1"/>
    </source>
</evidence>
<keyword evidence="3 7" id="KW-0812">Transmembrane</keyword>
<keyword evidence="4 7" id="KW-1133">Transmembrane helix</keyword>
<dbReference type="Proteomes" id="UP000481583">
    <property type="component" value="Unassembled WGS sequence"/>
</dbReference>
<feature type="transmembrane region" description="Helical" evidence="7">
    <location>
        <begin position="582"/>
        <end position="602"/>
    </location>
</feature>
<evidence type="ECO:0000256" key="1">
    <source>
        <dbReference type="ARBA" id="ARBA00004651"/>
    </source>
</evidence>
<name>A0A6G4U3U4_9ACTN</name>
<dbReference type="PROSITE" id="PS50156">
    <property type="entry name" value="SSD"/>
    <property type="match status" value="2"/>
</dbReference>
<organism evidence="9 10">
    <name type="scientific">Streptomyces coryli</name>
    <dbReference type="NCBI Taxonomy" id="1128680"/>
    <lineage>
        <taxon>Bacteria</taxon>
        <taxon>Bacillati</taxon>
        <taxon>Actinomycetota</taxon>
        <taxon>Actinomycetes</taxon>
        <taxon>Kitasatosporales</taxon>
        <taxon>Streptomycetaceae</taxon>
        <taxon>Streptomyces</taxon>
    </lineage>
</organism>
<dbReference type="PANTHER" id="PTHR33406">
    <property type="entry name" value="MEMBRANE PROTEIN MJ1562-RELATED"/>
    <property type="match status" value="1"/>
</dbReference>
<keyword evidence="2" id="KW-1003">Cell membrane</keyword>
<protein>
    <submittedName>
        <fullName evidence="9">MMPL family transporter</fullName>
    </submittedName>
</protein>